<reference evidence="2 3" key="1">
    <citation type="submission" date="2019-03" db="EMBL/GenBank/DDBJ databases">
        <title>Draft genome sequences of novel Actinobacteria.</title>
        <authorList>
            <person name="Sahin N."/>
            <person name="Ay H."/>
            <person name="Saygin H."/>
        </authorList>
    </citation>
    <scope>NUCLEOTIDE SEQUENCE [LARGE SCALE GENOMIC DNA]</scope>
    <source>
        <strain evidence="2 3">CH32</strain>
    </source>
</reference>
<feature type="compositionally biased region" description="Low complexity" evidence="1">
    <location>
        <begin position="40"/>
        <end position="77"/>
    </location>
</feature>
<dbReference type="AlphaFoldDB" id="A0A4R4Z8F6"/>
<feature type="region of interest" description="Disordered" evidence="1">
    <location>
        <begin position="30"/>
        <end position="88"/>
    </location>
</feature>
<evidence type="ECO:0000256" key="1">
    <source>
        <dbReference type="SAM" id="MobiDB-lite"/>
    </source>
</evidence>
<dbReference type="OrthoDB" id="3232265at2"/>
<gene>
    <name evidence="2" type="ORF">E1286_05160</name>
</gene>
<dbReference type="EMBL" id="SMKQ01000008">
    <property type="protein sequence ID" value="TDD54581.1"/>
    <property type="molecule type" value="Genomic_DNA"/>
</dbReference>
<accession>A0A4R4Z8F6</accession>
<dbReference type="Proteomes" id="UP000295302">
    <property type="component" value="Unassembled WGS sequence"/>
</dbReference>
<evidence type="ECO:0000313" key="2">
    <source>
        <dbReference type="EMBL" id="TDD54581.1"/>
    </source>
</evidence>
<evidence type="ECO:0000313" key="3">
    <source>
        <dbReference type="Proteomes" id="UP000295302"/>
    </source>
</evidence>
<comment type="caution">
    <text evidence="2">The sequence shown here is derived from an EMBL/GenBank/DDBJ whole genome shotgun (WGS) entry which is preliminary data.</text>
</comment>
<evidence type="ECO:0008006" key="4">
    <source>
        <dbReference type="Google" id="ProtNLM"/>
    </source>
</evidence>
<protein>
    <recommendedName>
        <fullName evidence="4">Scaffolding protein</fullName>
    </recommendedName>
</protein>
<keyword evidence="3" id="KW-1185">Reference proteome</keyword>
<proteinExistence type="predicted"/>
<organism evidence="2 3">
    <name type="scientific">Nonomuraea terrae</name>
    <dbReference type="NCBI Taxonomy" id="2530383"/>
    <lineage>
        <taxon>Bacteria</taxon>
        <taxon>Bacillati</taxon>
        <taxon>Actinomycetota</taxon>
        <taxon>Actinomycetes</taxon>
        <taxon>Streptosporangiales</taxon>
        <taxon>Streptosporangiaceae</taxon>
        <taxon>Nonomuraea</taxon>
    </lineage>
</organism>
<sequence>MNTAVLPVHPYTGLRAIAVLPSGRVVWPIMGGSGDGGQPQGTQEPATGQPAPVAPATAPAQQTQPGQQPQPTTQQPANDRGYPDNTPVADMTVDQQAAYWKSHARKHEDRLKAIDVTPEELTRLREADAEMQKLADASRTDMERVEARATAAEQKAAAMEPELLRLQAAIKAALPAEVSAKLIAGSRRIVGSTAEEYEADAADYFGSAPIQIAPPAPPVLDQGARQTGKQAPSVAAGRDLWAERHGNKTT</sequence>
<name>A0A4R4Z8F6_9ACTN</name>
<feature type="region of interest" description="Disordered" evidence="1">
    <location>
        <begin position="213"/>
        <end position="250"/>
    </location>
</feature>
<dbReference type="RefSeq" id="WP_132609194.1">
    <property type="nucleotide sequence ID" value="NZ_SMKQ01000008.1"/>
</dbReference>
<feature type="compositionally biased region" description="Basic and acidic residues" evidence="1">
    <location>
        <begin position="240"/>
        <end position="250"/>
    </location>
</feature>